<gene>
    <name evidence="2" type="ORF">OFLC_LOCUS10130</name>
</gene>
<proteinExistence type="predicted"/>
<name>A0A183HRL8_9BILA</name>
<dbReference type="Proteomes" id="UP000267606">
    <property type="component" value="Unassembled WGS sequence"/>
</dbReference>
<sequence>MHSLRNLAIRAGWVVETSNENEITFVNWNKEEERGKKSQEVHRSSMPNNATAHTGQKCQTSFVYRHDNCYIA</sequence>
<accession>A0A183HRL8</accession>
<reference evidence="4" key="1">
    <citation type="submission" date="2016-06" db="UniProtKB">
        <authorList>
            <consortium name="WormBaseParasite"/>
        </authorList>
    </citation>
    <scope>IDENTIFICATION</scope>
</reference>
<evidence type="ECO:0000313" key="3">
    <source>
        <dbReference type="Proteomes" id="UP000267606"/>
    </source>
</evidence>
<reference evidence="2 3" key="2">
    <citation type="submission" date="2018-11" db="EMBL/GenBank/DDBJ databases">
        <authorList>
            <consortium name="Pathogen Informatics"/>
        </authorList>
    </citation>
    <scope>NUCLEOTIDE SEQUENCE [LARGE SCALE GENOMIC DNA]</scope>
</reference>
<feature type="compositionally biased region" description="Basic and acidic residues" evidence="1">
    <location>
        <begin position="32"/>
        <end position="43"/>
    </location>
</feature>
<dbReference type="WBParaSite" id="OFLC_0001012901-mRNA-1">
    <property type="protein sequence ID" value="OFLC_0001012901-mRNA-1"/>
    <property type="gene ID" value="OFLC_0001012901"/>
</dbReference>
<keyword evidence="3" id="KW-1185">Reference proteome</keyword>
<organism evidence="4">
    <name type="scientific">Onchocerca flexuosa</name>
    <dbReference type="NCBI Taxonomy" id="387005"/>
    <lineage>
        <taxon>Eukaryota</taxon>
        <taxon>Metazoa</taxon>
        <taxon>Ecdysozoa</taxon>
        <taxon>Nematoda</taxon>
        <taxon>Chromadorea</taxon>
        <taxon>Rhabditida</taxon>
        <taxon>Spirurina</taxon>
        <taxon>Spiruromorpha</taxon>
        <taxon>Filarioidea</taxon>
        <taxon>Onchocercidae</taxon>
        <taxon>Onchocerca</taxon>
    </lineage>
</organism>
<dbReference type="AlphaFoldDB" id="A0A183HRL8"/>
<evidence type="ECO:0000256" key="1">
    <source>
        <dbReference type="SAM" id="MobiDB-lite"/>
    </source>
</evidence>
<evidence type="ECO:0000313" key="2">
    <source>
        <dbReference type="EMBL" id="VDO66088.1"/>
    </source>
</evidence>
<protein>
    <submittedName>
        <fullName evidence="4">Type II toxin-antitoxin system HicA family toxin</fullName>
    </submittedName>
</protein>
<dbReference type="EMBL" id="UZAJ01013202">
    <property type="protein sequence ID" value="VDO66088.1"/>
    <property type="molecule type" value="Genomic_DNA"/>
</dbReference>
<feature type="compositionally biased region" description="Polar residues" evidence="1">
    <location>
        <begin position="45"/>
        <end position="55"/>
    </location>
</feature>
<feature type="region of interest" description="Disordered" evidence="1">
    <location>
        <begin position="32"/>
        <end position="55"/>
    </location>
</feature>
<evidence type="ECO:0000313" key="4">
    <source>
        <dbReference type="WBParaSite" id="OFLC_0001012901-mRNA-1"/>
    </source>
</evidence>